<protein>
    <recommendedName>
        <fullName evidence="4">Zinc-ribbon domain-containing protein</fullName>
    </recommendedName>
</protein>
<reference evidence="3" key="1">
    <citation type="submission" date="2017-09" db="EMBL/GenBank/DDBJ databases">
        <title>Depth-based differentiation of microbial function through sediment-hosted aquifers and enrichment of novel symbionts in the deep terrestrial subsurface.</title>
        <authorList>
            <person name="Probst A.J."/>
            <person name="Ladd B."/>
            <person name="Jarett J.K."/>
            <person name="Geller-Mcgrath D.E."/>
            <person name="Sieber C.M.K."/>
            <person name="Emerson J.B."/>
            <person name="Anantharaman K."/>
            <person name="Thomas B.C."/>
            <person name="Malmstrom R."/>
            <person name="Stieglmeier M."/>
            <person name="Klingl A."/>
            <person name="Woyke T."/>
            <person name="Ryan C.M."/>
            <person name="Banfield J.F."/>
        </authorList>
    </citation>
    <scope>NUCLEOTIDE SEQUENCE [LARGE SCALE GENOMIC DNA]</scope>
</reference>
<feature type="transmembrane region" description="Helical" evidence="1">
    <location>
        <begin position="70"/>
        <end position="91"/>
    </location>
</feature>
<evidence type="ECO:0008006" key="4">
    <source>
        <dbReference type="Google" id="ProtNLM"/>
    </source>
</evidence>
<accession>A0A2M8L7S1</accession>
<dbReference type="EMBL" id="PFEM01000009">
    <property type="protein sequence ID" value="PJE70248.1"/>
    <property type="molecule type" value="Genomic_DNA"/>
</dbReference>
<evidence type="ECO:0000313" key="3">
    <source>
        <dbReference type="Proteomes" id="UP000231579"/>
    </source>
</evidence>
<organism evidence="2 3">
    <name type="scientific">Candidatus Shapirobacteria bacterium CG10_big_fil_rev_8_21_14_0_10_48_15</name>
    <dbReference type="NCBI Taxonomy" id="1974484"/>
    <lineage>
        <taxon>Bacteria</taxon>
        <taxon>Candidatus Shapironibacteriota</taxon>
    </lineage>
</organism>
<evidence type="ECO:0000313" key="2">
    <source>
        <dbReference type="EMBL" id="PJE70248.1"/>
    </source>
</evidence>
<keyword evidence="1" id="KW-0812">Transmembrane</keyword>
<proteinExistence type="predicted"/>
<dbReference type="Proteomes" id="UP000231579">
    <property type="component" value="Unassembled WGS sequence"/>
</dbReference>
<feature type="transmembrane region" description="Helical" evidence="1">
    <location>
        <begin position="40"/>
        <end position="58"/>
    </location>
</feature>
<keyword evidence="1" id="KW-0472">Membrane</keyword>
<dbReference type="AlphaFoldDB" id="A0A2M8L7S1"/>
<keyword evidence="1" id="KW-1133">Transmembrane helix</keyword>
<sequence length="110" mass="12451">MEGLLCPACHVTVRPEDYFCYNCGQNLRPKPLSTSFSSQLVVYLKSLLLPPWGVILGMRYLRQPDRRSKLVGWAAIILTVVILVVVIKLTMNMITLVNDQVGQQLQNYSL</sequence>
<evidence type="ECO:0000256" key="1">
    <source>
        <dbReference type="SAM" id="Phobius"/>
    </source>
</evidence>
<name>A0A2M8L7S1_9BACT</name>
<comment type="caution">
    <text evidence="2">The sequence shown here is derived from an EMBL/GenBank/DDBJ whole genome shotgun (WGS) entry which is preliminary data.</text>
</comment>
<gene>
    <name evidence="2" type="ORF">COU97_00645</name>
</gene>